<accession>A0A512IJH4</accession>
<evidence type="ECO:0000313" key="3">
    <source>
        <dbReference type="EMBL" id="GEO97867.1"/>
    </source>
</evidence>
<organism evidence="3 4">
    <name type="scientific">Methylobacterium haplocladii</name>
    <dbReference type="NCBI Taxonomy" id="1176176"/>
    <lineage>
        <taxon>Bacteria</taxon>
        <taxon>Pseudomonadati</taxon>
        <taxon>Pseudomonadota</taxon>
        <taxon>Alphaproteobacteria</taxon>
        <taxon>Hyphomicrobiales</taxon>
        <taxon>Methylobacteriaceae</taxon>
        <taxon>Methylobacterium</taxon>
    </lineage>
</organism>
<name>A0A512IJH4_9HYPH</name>
<gene>
    <name evidence="3" type="ORF">MHA02_02550</name>
</gene>
<protein>
    <recommendedName>
        <fullName evidence="2">KfrA N-terminal DNA-binding domain-containing protein</fullName>
    </recommendedName>
</protein>
<dbReference type="Pfam" id="PF11740">
    <property type="entry name" value="KfrA_N"/>
    <property type="match status" value="1"/>
</dbReference>
<proteinExistence type="predicted"/>
<dbReference type="Proteomes" id="UP000321258">
    <property type="component" value="Unassembled WGS sequence"/>
</dbReference>
<dbReference type="AlphaFoldDB" id="A0A512IJH4"/>
<feature type="coiled-coil region" evidence="1">
    <location>
        <begin position="87"/>
        <end position="156"/>
    </location>
</feature>
<keyword evidence="4" id="KW-1185">Reference proteome</keyword>
<dbReference type="EMBL" id="BJZT01000003">
    <property type="protein sequence ID" value="GEO97867.1"/>
    <property type="molecule type" value="Genomic_DNA"/>
</dbReference>
<dbReference type="InterPro" id="IPR021104">
    <property type="entry name" value="KfrA_DNA-bd_N"/>
</dbReference>
<sequence>MGEGPAMTLEEEVWLAADEVHRAGEKVNQDRVIAILQGRLRGRSPRTVGPHLLSWKAARQYDARLDTKEFPARLKSEHAAFMGRAWAAALIEASERFEDRRRKVEAEGQAARELMDEAYVKAEVAIREAELSKARVTELEAEVAQLRERVGDLVAEEFWDRVMREIGSVLPPDVWVQDREVIKLLSPFVARQAISNGAPLSRGTLNRKMGIRVTHTKYFERETRKDRTRWYRRKKE</sequence>
<evidence type="ECO:0000313" key="4">
    <source>
        <dbReference type="Proteomes" id="UP000321258"/>
    </source>
</evidence>
<feature type="domain" description="KfrA N-terminal DNA-binding" evidence="2">
    <location>
        <begin position="10"/>
        <end position="123"/>
    </location>
</feature>
<reference evidence="3 4" key="1">
    <citation type="submission" date="2019-07" db="EMBL/GenBank/DDBJ databases">
        <title>Whole genome shotgun sequence of Methylobacterium haplocladii NBRC 107714.</title>
        <authorList>
            <person name="Hosoyama A."/>
            <person name="Uohara A."/>
            <person name="Ohji S."/>
            <person name="Ichikawa N."/>
        </authorList>
    </citation>
    <scope>NUCLEOTIDE SEQUENCE [LARGE SCALE GENOMIC DNA]</scope>
    <source>
        <strain evidence="3 4">NBRC 107714</strain>
    </source>
</reference>
<evidence type="ECO:0000256" key="1">
    <source>
        <dbReference type="SAM" id="Coils"/>
    </source>
</evidence>
<comment type="caution">
    <text evidence="3">The sequence shown here is derived from an EMBL/GenBank/DDBJ whole genome shotgun (WGS) entry which is preliminary data.</text>
</comment>
<keyword evidence="1" id="KW-0175">Coiled coil</keyword>
<evidence type="ECO:0000259" key="2">
    <source>
        <dbReference type="Pfam" id="PF11740"/>
    </source>
</evidence>